<evidence type="ECO:0000256" key="5">
    <source>
        <dbReference type="SAM" id="Phobius"/>
    </source>
</evidence>
<dbReference type="InterPro" id="IPR007016">
    <property type="entry name" value="O-antigen_ligase-rel_domated"/>
</dbReference>
<evidence type="ECO:0000259" key="6">
    <source>
        <dbReference type="Pfam" id="PF04932"/>
    </source>
</evidence>
<name>A0AAJ1AH59_9BACT</name>
<feature type="transmembrane region" description="Helical" evidence="5">
    <location>
        <begin position="370"/>
        <end position="389"/>
    </location>
</feature>
<feature type="transmembrane region" description="Helical" evidence="5">
    <location>
        <begin position="83"/>
        <end position="102"/>
    </location>
</feature>
<keyword evidence="3 5" id="KW-1133">Transmembrane helix</keyword>
<feature type="transmembrane region" description="Helical" evidence="5">
    <location>
        <begin position="29"/>
        <end position="48"/>
    </location>
</feature>
<feature type="transmembrane region" description="Helical" evidence="5">
    <location>
        <begin position="338"/>
        <end position="358"/>
    </location>
</feature>
<keyword evidence="4 5" id="KW-0472">Membrane</keyword>
<dbReference type="GO" id="GO:0016020">
    <property type="term" value="C:membrane"/>
    <property type="evidence" value="ECO:0007669"/>
    <property type="project" value="UniProtKB-SubCell"/>
</dbReference>
<evidence type="ECO:0000256" key="3">
    <source>
        <dbReference type="ARBA" id="ARBA00022989"/>
    </source>
</evidence>
<sequence>MTGAWSRLVGMAGVGCDPSSNRNASRDSALDVILLGAIVATVFFLPLSEGLKNLSYSIALACYLGALRRFTRSEWSIPPVGTAFLLFLCVAVLSAATSAFPWKAFSGVWEMFRYTSFFFIVRQGIRRSAQVVAVLWAAVAGIGVAATVVLYQHVTSEVERFSMLSLGGKNGAAEYVVMMLALMIGMFAEHEGSRRARFSLGIIIGASLIVLGVSNARTMWGGFLAVTILLWCRRRSWVLVAAVGIFLAAVAGMVLVRPDVSQRTMALARAETYVDLSERQEIWQGAIRMWRDHPWLGSGPRTFKLNDDLALDVNRLRYGIPERAGQAHNMWLQTAAEMGTIGAIALAIWIAAVADLLLRGRTRFRGWPLGVVWVGAAGSLLTILIAGVTEPGIGYEHSMLISGLLGMMVRADEAAWRSSQPSSAPGPLS</sequence>
<protein>
    <submittedName>
        <fullName evidence="7">O-antigen ligase family protein</fullName>
    </submittedName>
</protein>
<dbReference type="AlphaFoldDB" id="A0AAJ1AH59"/>
<accession>A0AAJ1AH59</accession>
<dbReference type="PANTHER" id="PTHR37422">
    <property type="entry name" value="TEICHURONIC ACID BIOSYNTHESIS PROTEIN TUAE"/>
    <property type="match status" value="1"/>
</dbReference>
<evidence type="ECO:0000256" key="2">
    <source>
        <dbReference type="ARBA" id="ARBA00022692"/>
    </source>
</evidence>
<evidence type="ECO:0000313" key="7">
    <source>
        <dbReference type="EMBL" id="MBZ0158620.1"/>
    </source>
</evidence>
<dbReference type="GO" id="GO:0016874">
    <property type="term" value="F:ligase activity"/>
    <property type="evidence" value="ECO:0007669"/>
    <property type="project" value="UniProtKB-KW"/>
</dbReference>
<gene>
    <name evidence="7" type="ORF">K8G79_00480</name>
</gene>
<dbReference type="Pfam" id="PF04932">
    <property type="entry name" value="Wzy_C"/>
    <property type="match status" value="1"/>
</dbReference>
<feature type="transmembrane region" description="Helical" evidence="5">
    <location>
        <begin position="237"/>
        <end position="256"/>
    </location>
</feature>
<keyword evidence="2 5" id="KW-0812">Transmembrane</keyword>
<dbReference type="EMBL" id="JAIOIU010000011">
    <property type="protein sequence ID" value="MBZ0158620.1"/>
    <property type="molecule type" value="Genomic_DNA"/>
</dbReference>
<proteinExistence type="predicted"/>
<feature type="transmembrane region" description="Helical" evidence="5">
    <location>
        <begin position="200"/>
        <end position="231"/>
    </location>
</feature>
<comment type="subcellular location">
    <subcellularLocation>
        <location evidence="1">Membrane</location>
        <topology evidence="1">Multi-pass membrane protein</topology>
    </subcellularLocation>
</comment>
<feature type="transmembrane region" description="Helical" evidence="5">
    <location>
        <begin position="172"/>
        <end position="188"/>
    </location>
</feature>
<evidence type="ECO:0000313" key="8">
    <source>
        <dbReference type="Proteomes" id="UP001197609"/>
    </source>
</evidence>
<evidence type="ECO:0000256" key="4">
    <source>
        <dbReference type="ARBA" id="ARBA00023136"/>
    </source>
</evidence>
<comment type="caution">
    <text evidence="7">The sequence shown here is derived from an EMBL/GenBank/DDBJ whole genome shotgun (WGS) entry which is preliminary data.</text>
</comment>
<feature type="transmembrane region" description="Helical" evidence="5">
    <location>
        <begin position="132"/>
        <end position="152"/>
    </location>
</feature>
<evidence type="ECO:0000256" key="1">
    <source>
        <dbReference type="ARBA" id="ARBA00004141"/>
    </source>
</evidence>
<keyword evidence="7" id="KW-0436">Ligase</keyword>
<reference evidence="7 8" key="1">
    <citation type="journal article" date="2021" name="bioRxiv">
        <title>Unraveling nitrogen, sulfur and carbon metabolic pathways and microbial community transcriptional responses to substrate deprivation and toxicity stresses in a bioreactor mimicking anoxic brackish coastal sediment conditions.</title>
        <authorList>
            <person name="Martins P.D."/>
            <person name="Echeveste M.J."/>
            <person name="Arshad A."/>
            <person name="Kurth J."/>
            <person name="Ouboter H."/>
            <person name="Jetten M.S.M."/>
            <person name="Welte C.U."/>
        </authorList>
    </citation>
    <scope>NUCLEOTIDE SEQUENCE [LARGE SCALE GENOMIC DNA]</scope>
    <source>
        <strain evidence="7">MAG_38</strain>
    </source>
</reference>
<dbReference type="Proteomes" id="UP001197609">
    <property type="component" value="Unassembled WGS sequence"/>
</dbReference>
<organism evidence="7 8">
    <name type="scientific">Candidatus Methylomirabilis tolerans</name>
    <dbReference type="NCBI Taxonomy" id="3123416"/>
    <lineage>
        <taxon>Bacteria</taxon>
        <taxon>Candidatus Methylomirabilota</taxon>
        <taxon>Candidatus Methylomirabilia</taxon>
        <taxon>Candidatus Methylomirabilales</taxon>
        <taxon>Candidatus Methylomirabilaceae</taxon>
        <taxon>Candidatus Methylomirabilis</taxon>
    </lineage>
</organism>
<feature type="domain" description="O-antigen ligase-related" evidence="6">
    <location>
        <begin position="206"/>
        <end position="346"/>
    </location>
</feature>
<dbReference type="InterPro" id="IPR051533">
    <property type="entry name" value="WaaL-like"/>
</dbReference>
<dbReference type="PANTHER" id="PTHR37422:SF13">
    <property type="entry name" value="LIPOPOLYSACCHARIDE BIOSYNTHESIS PROTEIN PA4999-RELATED"/>
    <property type="match status" value="1"/>
</dbReference>